<dbReference type="AlphaFoldDB" id="A0A075GTE0"/>
<evidence type="ECO:0000256" key="3">
    <source>
        <dbReference type="ARBA" id="ARBA00022552"/>
    </source>
</evidence>
<dbReference type="GO" id="GO:1990904">
    <property type="term" value="C:ribonucleoprotein complex"/>
    <property type="evidence" value="ECO:0007669"/>
    <property type="project" value="UniProtKB-KW"/>
</dbReference>
<accession>A0A075GTE0</accession>
<evidence type="ECO:0000256" key="2">
    <source>
        <dbReference type="ARBA" id="ARBA00022517"/>
    </source>
</evidence>
<dbReference type="NCBIfam" id="NF009623">
    <property type="entry name" value="PRK13130.1"/>
    <property type="match status" value="1"/>
</dbReference>
<protein>
    <submittedName>
        <fullName evidence="5">RNA-binding protein (NOP10, NOLA3)</fullName>
    </submittedName>
</protein>
<evidence type="ECO:0000256" key="1">
    <source>
        <dbReference type="ARBA" id="ARBA00009462"/>
    </source>
</evidence>
<dbReference type="EMBL" id="KF900726">
    <property type="protein sequence ID" value="AIF05018.1"/>
    <property type="molecule type" value="Genomic_DNA"/>
</dbReference>
<dbReference type="PANTHER" id="PTHR13305:SF0">
    <property type="entry name" value="H_ACA RIBONUCLEOPROTEIN COMPLEX SUBUNIT 3"/>
    <property type="match status" value="1"/>
</dbReference>
<dbReference type="PANTHER" id="PTHR13305">
    <property type="entry name" value="RIBOSOME BIOGENESIS PROTEIN NOP10"/>
    <property type="match status" value="1"/>
</dbReference>
<evidence type="ECO:0000256" key="4">
    <source>
        <dbReference type="ARBA" id="ARBA00023274"/>
    </source>
</evidence>
<dbReference type="InterPro" id="IPR036756">
    <property type="entry name" value="H/ACA_rnp_Nop10_sf"/>
</dbReference>
<organism evidence="5">
    <name type="scientific">uncultured marine thaumarchaeote KM3_178_G06</name>
    <dbReference type="NCBI Taxonomy" id="1456060"/>
    <lineage>
        <taxon>Archaea</taxon>
        <taxon>Nitrososphaerota</taxon>
        <taxon>environmental samples</taxon>
    </lineage>
</organism>
<dbReference type="SUPFAM" id="SSF144210">
    <property type="entry name" value="Nop10-like SnoRNP"/>
    <property type="match status" value="1"/>
</dbReference>
<dbReference type="InterPro" id="IPR007264">
    <property type="entry name" value="H/ACA_rnp_Nop10"/>
</dbReference>
<name>A0A075GTE0_9ARCH</name>
<evidence type="ECO:0000313" key="5">
    <source>
        <dbReference type="EMBL" id="AIF05018.1"/>
    </source>
</evidence>
<keyword evidence="2" id="KW-0690">Ribosome biogenesis</keyword>
<dbReference type="GO" id="GO:0030515">
    <property type="term" value="F:snoRNA binding"/>
    <property type="evidence" value="ECO:0007669"/>
    <property type="project" value="InterPro"/>
</dbReference>
<dbReference type="Pfam" id="PF04135">
    <property type="entry name" value="Nop10p"/>
    <property type="match status" value="1"/>
</dbReference>
<keyword evidence="4" id="KW-0687">Ribonucleoprotein</keyword>
<dbReference type="Gene3D" id="2.20.28.40">
    <property type="entry name" value="H/ACA ribonucleoprotein complex, subunit Nop10"/>
    <property type="match status" value="1"/>
</dbReference>
<reference evidence="5" key="1">
    <citation type="journal article" date="2014" name="Genome Biol. Evol.">
        <title>Pangenome evidence for extensive interdomain horizontal transfer affecting lineage core and shell genes in uncultured planktonic thaumarchaeota and euryarchaeota.</title>
        <authorList>
            <person name="Deschamps P."/>
            <person name="Zivanovic Y."/>
            <person name="Moreira D."/>
            <person name="Rodriguez-Valera F."/>
            <person name="Lopez-Garcia P."/>
        </authorList>
    </citation>
    <scope>NUCLEOTIDE SEQUENCE</scope>
</reference>
<keyword evidence="3" id="KW-0698">rRNA processing</keyword>
<proteinExistence type="inferred from homology"/>
<dbReference type="GO" id="GO:0001522">
    <property type="term" value="P:pseudouridine synthesis"/>
    <property type="evidence" value="ECO:0007669"/>
    <property type="project" value="InterPro"/>
</dbReference>
<dbReference type="GO" id="GO:0006364">
    <property type="term" value="P:rRNA processing"/>
    <property type="evidence" value="ECO:0007669"/>
    <property type="project" value="UniProtKB-KW"/>
</dbReference>
<sequence>MRFQLRKCSECGLYTLKDECKKCNKKTTLVHPAKFSPDDKYARLRIADKHN</sequence>
<gene>
    <name evidence="5" type="primary">NOLA3</name>
    <name evidence="5" type="synonym">NOP10</name>
</gene>
<comment type="similarity">
    <text evidence="1">Belongs to the NOP10 family.</text>
</comment>